<dbReference type="EMBL" id="JBBBZM010000127">
    <property type="protein sequence ID" value="KAL0633380.1"/>
    <property type="molecule type" value="Genomic_DNA"/>
</dbReference>
<evidence type="ECO:0000256" key="1">
    <source>
        <dbReference type="SAM" id="MobiDB-lite"/>
    </source>
</evidence>
<comment type="caution">
    <text evidence="2">The sequence shown here is derived from an EMBL/GenBank/DDBJ whole genome shotgun (WGS) entry which is preliminary data.</text>
</comment>
<gene>
    <name evidence="2" type="ORF">Q9L58_007693</name>
</gene>
<accession>A0ABR3GBT6</accession>
<evidence type="ECO:0008006" key="4">
    <source>
        <dbReference type="Google" id="ProtNLM"/>
    </source>
</evidence>
<organism evidence="2 3">
    <name type="scientific">Discina gigas</name>
    <dbReference type="NCBI Taxonomy" id="1032678"/>
    <lineage>
        <taxon>Eukaryota</taxon>
        <taxon>Fungi</taxon>
        <taxon>Dikarya</taxon>
        <taxon>Ascomycota</taxon>
        <taxon>Pezizomycotina</taxon>
        <taxon>Pezizomycetes</taxon>
        <taxon>Pezizales</taxon>
        <taxon>Discinaceae</taxon>
        <taxon>Discina</taxon>
    </lineage>
</organism>
<evidence type="ECO:0000313" key="2">
    <source>
        <dbReference type="EMBL" id="KAL0633380.1"/>
    </source>
</evidence>
<evidence type="ECO:0000313" key="3">
    <source>
        <dbReference type="Proteomes" id="UP001447188"/>
    </source>
</evidence>
<sequence length="120" mass="13415">MQNEQTTDRLTQGTRLEPIPTQATTAEQRALDQRKLDQIAEMEAFRQELASIRGTIESGIADFKKSYVSDEAQPQAPTGAGLVKHKFRLQITNIRAKYSELKSGLRKSDTKKPSISLPVD</sequence>
<feature type="compositionally biased region" description="Polar residues" evidence="1">
    <location>
        <begin position="1"/>
        <end position="14"/>
    </location>
</feature>
<protein>
    <recommendedName>
        <fullName evidence="4">Syntaxin N-terminal domain-containing protein</fullName>
    </recommendedName>
</protein>
<proteinExistence type="predicted"/>
<name>A0ABR3GBT6_9PEZI</name>
<keyword evidence="3" id="KW-1185">Reference proteome</keyword>
<dbReference type="Proteomes" id="UP001447188">
    <property type="component" value="Unassembled WGS sequence"/>
</dbReference>
<reference evidence="2 3" key="1">
    <citation type="submission" date="2024-02" db="EMBL/GenBank/DDBJ databases">
        <title>Discinaceae phylogenomics.</title>
        <authorList>
            <person name="Dirks A.C."/>
            <person name="James T.Y."/>
        </authorList>
    </citation>
    <scope>NUCLEOTIDE SEQUENCE [LARGE SCALE GENOMIC DNA]</scope>
    <source>
        <strain evidence="2 3">ACD0624</strain>
    </source>
</reference>
<feature type="region of interest" description="Disordered" evidence="1">
    <location>
        <begin position="1"/>
        <end position="28"/>
    </location>
</feature>